<organism evidence="1 2">
    <name type="scientific">Desmophyllum pertusum</name>
    <dbReference type="NCBI Taxonomy" id="174260"/>
    <lineage>
        <taxon>Eukaryota</taxon>
        <taxon>Metazoa</taxon>
        <taxon>Cnidaria</taxon>
        <taxon>Anthozoa</taxon>
        <taxon>Hexacorallia</taxon>
        <taxon>Scleractinia</taxon>
        <taxon>Caryophylliina</taxon>
        <taxon>Caryophylliidae</taxon>
        <taxon>Desmophyllum</taxon>
    </lineage>
</organism>
<dbReference type="Proteomes" id="UP001163046">
    <property type="component" value="Unassembled WGS sequence"/>
</dbReference>
<protein>
    <submittedName>
        <fullName evidence="1">Histone deubiquitination</fullName>
    </submittedName>
</protein>
<dbReference type="OrthoDB" id="21678at2759"/>
<dbReference type="EMBL" id="MU827789">
    <property type="protein sequence ID" value="KAJ7331230.1"/>
    <property type="molecule type" value="Genomic_DNA"/>
</dbReference>
<evidence type="ECO:0000313" key="1">
    <source>
        <dbReference type="EMBL" id="KAJ7331230.1"/>
    </source>
</evidence>
<accession>A0A9W9YBQ9</accession>
<gene>
    <name evidence="1" type="primary">ATXN7_1</name>
    <name evidence="1" type="ORF">OS493_020012</name>
</gene>
<dbReference type="InterPro" id="IPR052237">
    <property type="entry name" value="Ataxin-7-like_regulator"/>
</dbReference>
<dbReference type="PANTHER" id="PTHR15117">
    <property type="entry name" value="ATAXIN 7 RELATED"/>
    <property type="match status" value="1"/>
</dbReference>
<dbReference type="PANTHER" id="PTHR15117:SF24">
    <property type="entry name" value="SCA7 DOMAIN-CONTAINING PROTEIN"/>
    <property type="match status" value="1"/>
</dbReference>
<sequence length="152" mass="16824">MAKIHCHSLLSGSSWSSFEEESPLAEAEAMEVDENNGLGSPEATRLHREDMTLFGICPEQEEIILVVCKECGRVVKAPAFLRHCELNHQKIVPVPTPSPPEMVTTSSAVVEKFLQSGSRKGKLHDSVITNQKIELMDVTVKIEEIPLNRSMS</sequence>
<dbReference type="AlphaFoldDB" id="A0A9W9YBQ9"/>
<name>A0A9W9YBQ9_9CNID</name>
<evidence type="ECO:0000313" key="2">
    <source>
        <dbReference type="Proteomes" id="UP001163046"/>
    </source>
</evidence>
<keyword evidence="2" id="KW-1185">Reference proteome</keyword>
<proteinExistence type="predicted"/>
<reference evidence="1" key="1">
    <citation type="submission" date="2023-01" db="EMBL/GenBank/DDBJ databases">
        <title>Genome assembly of the deep-sea coral Lophelia pertusa.</title>
        <authorList>
            <person name="Herrera S."/>
            <person name="Cordes E."/>
        </authorList>
    </citation>
    <scope>NUCLEOTIDE SEQUENCE</scope>
    <source>
        <strain evidence="1">USNM1676648</strain>
        <tissue evidence="1">Polyp</tissue>
    </source>
</reference>
<comment type="caution">
    <text evidence="1">The sequence shown here is derived from an EMBL/GenBank/DDBJ whole genome shotgun (WGS) entry which is preliminary data.</text>
</comment>